<organism evidence="1 2">
    <name type="scientific">Helicovermis profundi</name>
    <dbReference type="NCBI Taxonomy" id="3065157"/>
    <lineage>
        <taxon>Bacteria</taxon>
        <taxon>Bacillati</taxon>
        <taxon>Bacillota</taxon>
        <taxon>Clostridia</taxon>
        <taxon>Helicovermis</taxon>
    </lineage>
</organism>
<evidence type="ECO:0000313" key="2">
    <source>
        <dbReference type="Proteomes" id="UP001321786"/>
    </source>
</evidence>
<keyword evidence="2" id="KW-1185">Reference proteome</keyword>
<dbReference type="InterPro" id="IPR036388">
    <property type="entry name" value="WH-like_DNA-bd_sf"/>
</dbReference>
<dbReference type="InterPro" id="IPR043128">
    <property type="entry name" value="Rev_trsase/Diguanyl_cyclase"/>
</dbReference>
<dbReference type="Gene3D" id="3.30.70.270">
    <property type="match status" value="1"/>
</dbReference>
<evidence type="ECO:0000313" key="1">
    <source>
        <dbReference type="EMBL" id="BEP29750.1"/>
    </source>
</evidence>
<dbReference type="AlphaFoldDB" id="A0AAU9EXC6"/>
<dbReference type="Proteomes" id="UP001321786">
    <property type="component" value="Chromosome"/>
</dbReference>
<dbReference type="Gene3D" id="1.10.10.10">
    <property type="entry name" value="Winged helix-like DNA-binding domain superfamily/Winged helix DNA-binding domain"/>
    <property type="match status" value="1"/>
</dbReference>
<reference evidence="1 2" key="1">
    <citation type="submission" date="2023-08" db="EMBL/GenBank/DDBJ databases">
        <title>Helicovermis profunda gen. nov., sp. nov., a novel mesophilic, fermentative bacterium within the Bacillota from a deep-sea hydrothermal vent chimney.</title>
        <authorList>
            <person name="Miyazaki U."/>
            <person name="Mizutani D."/>
            <person name="Hashimoto Y."/>
            <person name="Tame A."/>
            <person name="Sawayama S."/>
            <person name="Miyazaki J."/>
            <person name="Takai K."/>
            <person name="Nakagawa S."/>
        </authorList>
    </citation>
    <scope>NUCLEOTIDE SEQUENCE [LARGE SCALE GENOMIC DNA]</scope>
    <source>
        <strain evidence="1 2">S502</strain>
    </source>
</reference>
<dbReference type="SUPFAM" id="SSF46785">
    <property type="entry name" value="Winged helix' DNA-binding domain"/>
    <property type="match status" value="1"/>
</dbReference>
<gene>
    <name evidence="1" type="ORF">HLPR_20810</name>
</gene>
<dbReference type="KEGG" id="hprf:HLPR_20810"/>
<sequence length="441" mass="50698">MKIKLGVVGHRRSIAKIKEVIYANFTDIEIIEIRFEEYSETKNLVNYIKIQEKNVDGILFTGKIPYEILNSQMISIKPWTYIKRENNQLIRTLLEANLIYNYDVRNVSIDSYSKESIDNIYSELKIEKEKYKAFVSTTNILNTNLLEILKKFHSDNYYKNHVSVCITGISSIYEYLLSKNIPTIMIEPTIDTIKQSIQHFRLKHEFGIMEDRQIVVISIEIDLPNEYSLINENEYQLMLNKMKVSEEIYLFAQKIQAAVVEVGFSGYLLFSTKKILEIETENMNNLKILATVSKKTNNTLSMGIGYGVTAREAKYNANQGMIKARNSGGNKGYLVYYNKTIGPITSNKSSEKENSIIDEMYLKIAEKSDLSVNIIYKLHCVIEQNKKNNFTSAELSDELGLSKRSVNRIISKLELNNFATIVGKKVISKAGRPSRIIKLLF</sequence>
<dbReference type="InterPro" id="IPR036390">
    <property type="entry name" value="WH_DNA-bd_sf"/>
</dbReference>
<dbReference type="EMBL" id="AP028654">
    <property type="protein sequence ID" value="BEP29750.1"/>
    <property type="molecule type" value="Genomic_DNA"/>
</dbReference>
<protein>
    <submittedName>
        <fullName evidence="1">Uncharacterized protein</fullName>
    </submittedName>
</protein>
<accession>A0AAU9EXC6</accession>
<name>A0AAU9EXC6_9FIRM</name>
<dbReference type="RefSeq" id="WP_338535367.1">
    <property type="nucleotide sequence ID" value="NZ_AP028654.1"/>
</dbReference>
<proteinExistence type="predicted"/>